<dbReference type="GO" id="GO:0046872">
    <property type="term" value="F:metal ion binding"/>
    <property type="evidence" value="ECO:0007669"/>
    <property type="project" value="UniProtKB-KW"/>
</dbReference>
<keyword evidence="8" id="KW-1185">Reference proteome</keyword>
<evidence type="ECO:0000256" key="3">
    <source>
        <dbReference type="ARBA" id="ARBA00023004"/>
    </source>
</evidence>
<dbReference type="PANTHER" id="PTHR47197:SF3">
    <property type="entry name" value="DIHYDRO-HEME D1 DEHYDROGENASE"/>
    <property type="match status" value="1"/>
</dbReference>
<dbReference type="SUPFAM" id="SSF46626">
    <property type="entry name" value="Cytochrome c"/>
    <property type="match status" value="1"/>
</dbReference>
<dbReference type="EMBL" id="CP036287">
    <property type="protein sequence ID" value="QDU70089.1"/>
    <property type="molecule type" value="Genomic_DNA"/>
</dbReference>
<feature type="signal peptide" evidence="5">
    <location>
        <begin position="1"/>
        <end position="22"/>
    </location>
</feature>
<feature type="domain" description="Cytochrome c" evidence="6">
    <location>
        <begin position="602"/>
        <end position="705"/>
    </location>
</feature>
<evidence type="ECO:0000256" key="2">
    <source>
        <dbReference type="ARBA" id="ARBA00022723"/>
    </source>
</evidence>
<keyword evidence="5" id="KW-0732">Signal</keyword>
<dbReference type="KEGG" id="pbap:Pla133_52120"/>
<evidence type="ECO:0000256" key="5">
    <source>
        <dbReference type="SAM" id="SignalP"/>
    </source>
</evidence>
<dbReference type="InterPro" id="IPR015943">
    <property type="entry name" value="WD40/YVTN_repeat-like_dom_sf"/>
</dbReference>
<dbReference type="AlphaFoldDB" id="A0A518BSZ6"/>
<proteinExistence type="predicted"/>
<dbReference type="InterPro" id="IPR009056">
    <property type="entry name" value="Cyt_c-like_dom"/>
</dbReference>
<reference evidence="7 8" key="1">
    <citation type="submission" date="2019-02" db="EMBL/GenBank/DDBJ databases">
        <title>Deep-cultivation of Planctomycetes and their phenomic and genomic characterization uncovers novel biology.</title>
        <authorList>
            <person name="Wiegand S."/>
            <person name="Jogler M."/>
            <person name="Boedeker C."/>
            <person name="Pinto D."/>
            <person name="Vollmers J."/>
            <person name="Rivas-Marin E."/>
            <person name="Kohn T."/>
            <person name="Peeters S.H."/>
            <person name="Heuer A."/>
            <person name="Rast P."/>
            <person name="Oberbeckmann S."/>
            <person name="Bunk B."/>
            <person name="Jeske O."/>
            <person name="Meyerdierks A."/>
            <person name="Storesund J.E."/>
            <person name="Kallscheuer N."/>
            <person name="Luecker S."/>
            <person name="Lage O.M."/>
            <person name="Pohl T."/>
            <person name="Merkel B.J."/>
            <person name="Hornburger P."/>
            <person name="Mueller R.-W."/>
            <person name="Bruemmer F."/>
            <person name="Labrenz M."/>
            <person name="Spormann A.M."/>
            <person name="Op den Camp H."/>
            <person name="Overmann J."/>
            <person name="Amann R."/>
            <person name="Jetten M.S.M."/>
            <person name="Mascher T."/>
            <person name="Medema M.H."/>
            <person name="Devos D.P."/>
            <person name="Kaster A.-K."/>
            <person name="Ovreas L."/>
            <person name="Rohde M."/>
            <person name="Galperin M.Y."/>
            <person name="Jogler C."/>
        </authorList>
    </citation>
    <scope>NUCLEOTIDE SEQUENCE [LARGE SCALE GENOMIC DNA]</scope>
    <source>
        <strain evidence="7 8">Pla133</strain>
    </source>
</reference>
<dbReference type="Gene3D" id="2.130.10.10">
    <property type="entry name" value="YVTN repeat-like/Quinoprotein amine dehydrogenase"/>
    <property type="match status" value="1"/>
</dbReference>
<name>A0A518BSZ6_9BACT</name>
<dbReference type="SUPFAM" id="SSF50974">
    <property type="entry name" value="Nitrous oxide reductase, N-terminal domain"/>
    <property type="match status" value="1"/>
</dbReference>
<keyword evidence="3 4" id="KW-0408">Iron</keyword>
<sequence length="966" mass="103188" precursor="true">MKHRTTALAASVLAFGATYVSAQTQAHAVLVDPNNSDLVWTVNHDNDSVSQVNVATGAVVAEIAVGAQPNHLAFNAAGTKLLVVNRRGNVPLTTNFVTPFTGAEIRGSISVIDVATKTVESLLTDVGTEPYGIALSPNGKFFVVTAFRSSEVLLLDATTYAELARHEYDDDLSHIAPGKTIDQIDTDFDGVPDLANPRLFSVTADSAKIYVTHWKSPWISILDVTLDGSGVPTAVAEGGRINQDDYDLHPINNPIPNHTVASQGDPTFSDDIAISPDGTRALVPQVLLNINFDTTHDFAGAIAGAFANRVYPSLTMLDLVTGSYNAPGDASNRLHHELTDTLTPAKYVPFGGQGRSIGGGIVTLGGSGSPVLGGSADFVLSGVNGAGVLGFVWYGIETNIPVPPLGTLLVDLQGSIAMSASVGDQWAGSIAIPNSPVLDGQVVSFQGATFNTNNGDIGLSNGVRVVLGTTGTGLNKMGYRAGQPYRADYNAAGDKVLMLNQGSEDVFLYDVNGSDMTLQTVFPPRHGHVERTPLDLTTAIGDMPIGWTVVPDPATSNDDALIYIQNEVTTSLSVLRVDYATGVITKEADQIVTITGPDQKTVSERIGQELFHDASRAQTTGNFNNSCYSCHAEGGEDGKSWDRPAGPRTTMPVYGGPLGSGLLLWKGVRVNLGETGPMFGGENGGTGIMSDVEQQGLIDYHKVIPFPLNPNLDPVTGDLTSLAAYGQDLFFGTNDTGLNPTQRAAGCIACHPKADAVNGSTRLFTADFLDPIYTDGLEFGYVHDDNCLNLQENIAQLNIRAVNSQVNGDEDLDGFPDFDRNLDGYSDIEGYTPIHPDSDDNFERDDPNSYPCPLDPFFDPLGPKKVFNRKLKLFSIPTKLAVFHTYPYMHDNSLVSLRAIVDPDSQMNDPVYGSANYPTTFKWFNEFHDIRGHEDIVPQASKVQVSLVSTDKDADIEAILAFISSL</sequence>
<evidence type="ECO:0000313" key="8">
    <source>
        <dbReference type="Proteomes" id="UP000316921"/>
    </source>
</evidence>
<dbReference type="GO" id="GO:0009055">
    <property type="term" value="F:electron transfer activity"/>
    <property type="evidence" value="ECO:0007669"/>
    <property type="project" value="InterPro"/>
</dbReference>
<dbReference type="InterPro" id="IPR036909">
    <property type="entry name" value="Cyt_c-like_dom_sf"/>
</dbReference>
<gene>
    <name evidence="7" type="ORF">Pla133_52120</name>
</gene>
<dbReference type="Proteomes" id="UP000316921">
    <property type="component" value="Chromosome"/>
</dbReference>
<evidence type="ECO:0000256" key="1">
    <source>
        <dbReference type="ARBA" id="ARBA00022617"/>
    </source>
</evidence>
<dbReference type="GO" id="GO:0020037">
    <property type="term" value="F:heme binding"/>
    <property type="evidence" value="ECO:0007669"/>
    <property type="project" value="InterPro"/>
</dbReference>
<keyword evidence="1 4" id="KW-0349">Heme</keyword>
<dbReference type="InterPro" id="IPR011045">
    <property type="entry name" value="N2O_reductase_N"/>
</dbReference>
<evidence type="ECO:0000256" key="4">
    <source>
        <dbReference type="PROSITE-ProRule" id="PRU00433"/>
    </source>
</evidence>
<protein>
    <recommendedName>
        <fullName evidence="6">Cytochrome c domain-containing protein</fullName>
    </recommendedName>
</protein>
<dbReference type="Gene3D" id="1.10.760.10">
    <property type="entry name" value="Cytochrome c-like domain"/>
    <property type="match status" value="1"/>
</dbReference>
<keyword evidence="2 4" id="KW-0479">Metal-binding</keyword>
<dbReference type="InterPro" id="IPR051200">
    <property type="entry name" value="Host-pathogen_enzymatic-act"/>
</dbReference>
<dbReference type="PANTHER" id="PTHR47197">
    <property type="entry name" value="PROTEIN NIRF"/>
    <property type="match status" value="1"/>
</dbReference>
<dbReference type="RefSeq" id="WP_145070602.1">
    <property type="nucleotide sequence ID" value="NZ_CP036287.1"/>
</dbReference>
<evidence type="ECO:0000259" key="6">
    <source>
        <dbReference type="PROSITE" id="PS51007"/>
    </source>
</evidence>
<dbReference type="PROSITE" id="PS51007">
    <property type="entry name" value="CYTC"/>
    <property type="match status" value="1"/>
</dbReference>
<feature type="chain" id="PRO_5021825715" description="Cytochrome c domain-containing protein" evidence="5">
    <location>
        <begin position="23"/>
        <end position="966"/>
    </location>
</feature>
<accession>A0A518BSZ6</accession>
<organism evidence="7 8">
    <name type="scientific">Engelhardtia mirabilis</name>
    <dbReference type="NCBI Taxonomy" id="2528011"/>
    <lineage>
        <taxon>Bacteria</taxon>
        <taxon>Pseudomonadati</taxon>
        <taxon>Planctomycetota</taxon>
        <taxon>Planctomycetia</taxon>
        <taxon>Planctomycetia incertae sedis</taxon>
        <taxon>Engelhardtia</taxon>
    </lineage>
</organism>
<evidence type="ECO:0000313" key="7">
    <source>
        <dbReference type="EMBL" id="QDU70089.1"/>
    </source>
</evidence>